<accession>A0A6G3WU12</accession>
<feature type="compositionally biased region" description="Low complexity" evidence="1">
    <location>
        <begin position="92"/>
        <end position="103"/>
    </location>
</feature>
<feature type="transmembrane region" description="Helical" evidence="2">
    <location>
        <begin position="53"/>
        <end position="74"/>
    </location>
</feature>
<dbReference type="EMBL" id="JAAGMN010001964">
    <property type="protein sequence ID" value="NEE08780.1"/>
    <property type="molecule type" value="Genomic_DNA"/>
</dbReference>
<sequence>MTATHARPEAGAGGSSAVQSRQGLPGRDVPGTSRKPDGRSRRPGGRGSGARDLLVLMLLPVPLVLAALPAAFAGGGTRRWFGGRGENERAEAQAAKDAAAEAF</sequence>
<keyword evidence="2" id="KW-0812">Transmembrane</keyword>
<feature type="non-terminal residue" evidence="3">
    <location>
        <position position="103"/>
    </location>
</feature>
<protein>
    <submittedName>
        <fullName evidence="3">Uncharacterized protein</fullName>
    </submittedName>
</protein>
<feature type="region of interest" description="Disordered" evidence="1">
    <location>
        <begin position="1"/>
        <end position="49"/>
    </location>
</feature>
<evidence type="ECO:0000256" key="2">
    <source>
        <dbReference type="SAM" id="Phobius"/>
    </source>
</evidence>
<name>A0A6G3WU12_9ACTN</name>
<keyword evidence="2" id="KW-0472">Membrane</keyword>
<feature type="region of interest" description="Disordered" evidence="1">
    <location>
        <begin position="82"/>
        <end position="103"/>
    </location>
</feature>
<comment type="caution">
    <text evidence="3">The sequence shown here is derived from an EMBL/GenBank/DDBJ whole genome shotgun (WGS) entry which is preliminary data.</text>
</comment>
<evidence type="ECO:0000313" key="3">
    <source>
        <dbReference type="EMBL" id="NEE08780.1"/>
    </source>
</evidence>
<dbReference type="AlphaFoldDB" id="A0A6G3WU12"/>
<gene>
    <name evidence="3" type="ORF">G3M58_20290</name>
</gene>
<organism evidence="3">
    <name type="scientific">Streptomyces sp. SID7499</name>
    <dbReference type="NCBI Taxonomy" id="2706086"/>
    <lineage>
        <taxon>Bacteria</taxon>
        <taxon>Bacillati</taxon>
        <taxon>Actinomycetota</taxon>
        <taxon>Actinomycetes</taxon>
        <taxon>Kitasatosporales</taxon>
        <taxon>Streptomycetaceae</taxon>
        <taxon>Streptomyces</taxon>
    </lineage>
</organism>
<keyword evidence="2" id="KW-1133">Transmembrane helix</keyword>
<proteinExistence type="predicted"/>
<reference evidence="3" key="1">
    <citation type="submission" date="2020-01" db="EMBL/GenBank/DDBJ databases">
        <title>Insect and environment-associated Actinomycetes.</title>
        <authorList>
            <person name="Currrie C."/>
            <person name="Chevrette M."/>
            <person name="Carlson C."/>
            <person name="Stubbendieck R."/>
            <person name="Wendt-Pienkowski E."/>
        </authorList>
    </citation>
    <scope>NUCLEOTIDE SEQUENCE</scope>
    <source>
        <strain evidence="3">SID7499</strain>
    </source>
</reference>
<evidence type="ECO:0000256" key="1">
    <source>
        <dbReference type="SAM" id="MobiDB-lite"/>
    </source>
</evidence>